<dbReference type="InterPro" id="IPR013785">
    <property type="entry name" value="Aldolase_TIM"/>
</dbReference>
<sequence length="273" mass="30834">MKVIQTLTSPLNKLFIYETEDGFNVESVFYKGERLCISTQVGCPIGCCFCASGMKGFFRNLTAEEIIKQYELLKNQLPIKGIAIAGIGEPAFNVENVVEAINYFRKIGLKVTISSTGYPLKNFKTLIESNHNGLTISVHAVSSEKREKIFKLKENLNEILNVVEEHLSQSSSSRRKKFQLGYLLIKGLNDSEEELRKLAELAKKHRFTVMLMMFNEVKGIPYKAVSKEEYEKAFLFLRKHGVRITLSNRFRTDKLGGCGTLTIARMAGGRDDS</sequence>
<dbReference type="InterPro" id="IPR040072">
    <property type="entry name" value="Methyltransferase_A"/>
</dbReference>
<keyword evidence="2" id="KW-0004">4Fe-4S</keyword>
<dbReference type="PANTHER" id="PTHR30544:SF5">
    <property type="entry name" value="RADICAL SAM CORE DOMAIN-CONTAINING PROTEIN"/>
    <property type="match status" value="1"/>
</dbReference>
<keyword evidence="6" id="KW-0411">Iron-sulfur</keyword>
<organism evidence="8 9">
    <name type="scientific">Desulfurobacterium pacificum</name>
    <dbReference type="NCBI Taxonomy" id="240166"/>
    <lineage>
        <taxon>Bacteria</taxon>
        <taxon>Pseudomonadati</taxon>
        <taxon>Aquificota</taxon>
        <taxon>Aquificia</taxon>
        <taxon>Desulfurobacteriales</taxon>
        <taxon>Desulfurobacteriaceae</taxon>
        <taxon>Desulfurobacterium</taxon>
    </lineage>
</organism>
<keyword evidence="3" id="KW-0949">S-adenosyl-L-methionine</keyword>
<evidence type="ECO:0000256" key="6">
    <source>
        <dbReference type="ARBA" id="ARBA00023014"/>
    </source>
</evidence>
<evidence type="ECO:0000313" key="9">
    <source>
        <dbReference type="Proteomes" id="UP001157911"/>
    </source>
</evidence>
<keyword evidence="9" id="KW-1185">Reference proteome</keyword>
<dbReference type="PANTHER" id="PTHR30544">
    <property type="entry name" value="23S RRNA METHYLTRANSFERASE"/>
    <property type="match status" value="1"/>
</dbReference>
<evidence type="ECO:0000256" key="5">
    <source>
        <dbReference type="ARBA" id="ARBA00023004"/>
    </source>
</evidence>
<evidence type="ECO:0000256" key="3">
    <source>
        <dbReference type="ARBA" id="ARBA00022691"/>
    </source>
</evidence>
<dbReference type="SUPFAM" id="SSF102114">
    <property type="entry name" value="Radical SAM enzymes"/>
    <property type="match status" value="1"/>
</dbReference>
<dbReference type="InterPro" id="IPR007197">
    <property type="entry name" value="rSAM"/>
</dbReference>
<evidence type="ECO:0000313" key="8">
    <source>
        <dbReference type="EMBL" id="SMP18716.1"/>
    </source>
</evidence>
<comment type="cofactor">
    <cofactor evidence="1">
        <name>[4Fe-4S] cluster</name>
        <dbReference type="ChEBI" id="CHEBI:49883"/>
    </cofactor>
</comment>
<dbReference type="Gene3D" id="3.20.20.70">
    <property type="entry name" value="Aldolase class I"/>
    <property type="match status" value="1"/>
</dbReference>
<dbReference type="Pfam" id="PF04055">
    <property type="entry name" value="Radical_SAM"/>
    <property type="match status" value="1"/>
</dbReference>
<name>A0ABY1NUI1_9BACT</name>
<gene>
    <name evidence="8" type="ORF">SAMN06265339_1611</name>
</gene>
<keyword evidence="4" id="KW-0479">Metal-binding</keyword>
<evidence type="ECO:0000259" key="7">
    <source>
        <dbReference type="PROSITE" id="PS51918"/>
    </source>
</evidence>
<comment type="caution">
    <text evidence="8">The sequence shown here is derived from an EMBL/GenBank/DDBJ whole genome shotgun (WGS) entry which is preliminary data.</text>
</comment>
<accession>A0ABY1NUI1</accession>
<reference evidence="8 9" key="1">
    <citation type="submission" date="2017-05" db="EMBL/GenBank/DDBJ databases">
        <authorList>
            <person name="Varghese N."/>
            <person name="Submissions S."/>
        </authorList>
    </citation>
    <scope>NUCLEOTIDE SEQUENCE [LARGE SCALE GENOMIC DNA]</scope>
    <source>
        <strain evidence="8 9">DSM 15522</strain>
    </source>
</reference>
<feature type="domain" description="Radical SAM core" evidence="7">
    <location>
        <begin position="29"/>
        <end position="247"/>
    </location>
</feature>
<evidence type="ECO:0000256" key="2">
    <source>
        <dbReference type="ARBA" id="ARBA00022485"/>
    </source>
</evidence>
<dbReference type="PROSITE" id="PS51918">
    <property type="entry name" value="RADICAL_SAM"/>
    <property type="match status" value="1"/>
</dbReference>
<keyword evidence="5" id="KW-0408">Iron</keyword>
<evidence type="ECO:0000256" key="4">
    <source>
        <dbReference type="ARBA" id="ARBA00022723"/>
    </source>
</evidence>
<dbReference type="EMBL" id="FXUB01000006">
    <property type="protein sequence ID" value="SMP18716.1"/>
    <property type="molecule type" value="Genomic_DNA"/>
</dbReference>
<dbReference type="Proteomes" id="UP001157911">
    <property type="component" value="Unassembled WGS sequence"/>
</dbReference>
<dbReference type="InterPro" id="IPR058240">
    <property type="entry name" value="rSAM_sf"/>
</dbReference>
<proteinExistence type="predicted"/>
<dbReference type="InterPro" id="IPR006638">
    <property type="entry name" value="Elp3/MiaA/NifB-like_rSAM"/>
</dbReference>
<dbReference type="SFLD" id="SFLDS00029">
    <property type="entry name" value="Radical_SAM"/>
    <property type="match status" value="1"/>
</dbReference>
<dbReference type="CDD" id="cd01335">
    <property type="entry name" value="Radical_SAM"/>
    <property type="match status" value="1"/>
</dbReference>
<evidence type="ECO:0000256" key="1">
    <source>
        <dbReference type="ARBA" id="ARBA00001966"/>
    </source>
</evidence>
<dbReference type="RefSeq" id="WP_283401050.1">
    <property type="nucleotide sequence ID" value="NZ_FXUB01000006.1"/>
</dbReference>
<protein>
    <submittedName>
        <fullName evidence="8">23S rRNA (Adenine2503-C2)-methyltransferase</fullName>
    </submittedName>
</protein>
<dbReference type="SMART" id="SM00729">
    <property type="entry name" value="Elp3"/>
    <property type="match status" value="1"/>
</dbReference>